<protein>
    <recommendedName>
        <fullName evidence="5">Carbohydrate-binding module family 96 domain-containing protein</fullName>
    </recommendedName>
</protein>
<evidence type="ECO:0000256" key="2">
    <source>
        <dbReference type="ARBA" id="ARBA00022525"/>
    </source>
</evidence>
<feature type="domain" description="Carbohydrate-binding module family 96" evidence="5">
    <location>
        <begin position="318"/>
        <end position="483"/>
    </location>
</feature>
<evidence type="ECO:0000259" key="5">
    <source>
        <dbReference type="Pfam" id="PF24517"/>
    </source>
</evidence>
<reference evidence="7" key="1">
    <citation type="journal article" date="2019" name="Int. J. Syst. Evol. Microbiol.">
        <title>The Global Catalogue of Microorganisms (GCM) 10K type strain sequencing project: providing services to taxonomists for standard genome sequencing and annotation.</title>
        <authorList>
            <consortium name="The Broad Institute Genomics Platform"/>
            <consortium name="The Broad Institute Genome Sequencing Center for Infectious Disease"/>
            <person name="Wu L."/>
            <person name="Ma J."/>
        </authorList>
    </citation>
    <scope>NUCLEOTIDE SEQUENCE [LARGE SCALE GENOMIC DNA]</scope>
    <source>
        <strain evidence="7">JCM 9373</strain>
    </source>
</reference>
<keyword evidence="7" id="KW-1185">Reference proteome</keyword>
<evidence type="ECO:0000256" key="3">
    <source>
        <dbReference type="ARBA" id="ARBA00022729"/>
    </source>
</evidence>
<evidence type="ECO:0000313" key="6">
    <source>
        <dbReference type="EMBL" id="GAA3161143.1"/>
    </source>
</evidence>
<organism evidence="6 7">
    <name type="scientific">Planomonospora alba</name>
    <dbReference type="NCBI Taxonomy" id="161354"/>
    <lineage>
        <taxon>Bacteria</taxon>
        <taxon>Bacillati</taxon>
        <taxon>Actinomycetota</taxon>
        <taxon>Actinomycetes</taxon>
        <taxon>Streptosporangiales</taxon>
        <taxon>Streptosporangiaceae</taxon>
        <taxon>Planomonospora</taxon>
    </lineage>
</organism>
<evidence type="ECO:0000313" key="7">
    <source>
        <dbReference type="Proteomes" id="UP001500320"/>
    </source>
</evidence>
<keyword evidence="3" id="KW-0732">Signal</keyword>
<dbReference type="RefSeq" id="WP_344865434.1">
    <property type="nucleotide sequence ID" value="NZ_BAAAUT010000069.1"/>
</dbReference>
<feature type="region of interest" description="Disordered" evidence="4">
    <location>
        <begin position="97"/>
        <end position="120"/>
    </location>
</feature>
<dbReference type="EMBL" id="BAAAUT010000069">
    <property type="protein sequence ID" value="GAA3161143.1"/>
    <property type="molecule type" value="Genomic_DNA"/>
</dbReference>
<feature type="compositionally biased region" description="Polar residues" evidence="4">
    <location>
        <begin position="97"/>
        <end position="112"/>
    </location>
</feature>
<comment type="subcellular location">
    <subcellularLocation>
        <location evidence="1">Secreted</location>
    </subcellularLocation>
</comment>
<dbReference type="Pfam" id="PF24517">
    <property type="entry name" value="CBM96"/>
    <property type="match status" value="1"/>
</dbReference>
<sequence length="799" mass="82975">MGQPLPAPPRPAQRRRSATRTVAVGVLTLVAVTSASLAEVATLPGAVPPLQAAAATVTTTVAATPPVTEQPDRHAAALAAQRQKSRVLITGETTESSLTYANPDGSFTTEINPSPVRVQQGGDWHTIDTTLIERDGVLVPKMAKGEVEISAGGDGAPMAKLEHAGDESFALSWPTKLPEPTVEGNKATYVNAAGPDADLVVTALPTGFRHDVVLRKRPAGPVEYKLEVDTDGLKLAETKSGSLTLTDEEGKTVASAPQPVMYEAAAEQAATAAEAAAPSEIDTRVVTENGQQLLVLKPDAEFLADPDTQYPVVVDPTTTLGVYTDGFVRTHIADMANGDYLKVGSSDGGDTKQRSLIKFNVASLVGKHVTAAEMRLWTSDIWTSSQTGPGVLVRRLLANWSTATTHWGNQPTFTNTGAVTVKSAYKSTWMKFPITAITQAWAAGSPNYGVHVMGASETDIRSARWFHSGNSGSVNPPALVVTYNSYPATATVKTVGVATGTDGVAYSTATPSLYGAAKDADGGVSRIYFEVSSTAGTVLWTSHVSGLVAGTQGAVTVPAGILAHGQKWRWRARGFDGVDYGPWSGYLTYTVDSVKPQPYESTGAGQWFIDRGRVADNLQINPGATEAIQIAGQARTPGDNLAAVSVNLTAQGSTAAGSLGVFASDDTASDATAISYGTAMDAQNEVMSKVGADGKIKITNKGSGPVNVSVDVHGYSVTRAGVPTYAAPTTYVPIAASQIATDIVVPASGNYELEPMGKGDIPASNVQAAAISISGKSEGSGRVHVYASDKPLPADATLS</sequence>
<dbReference type="Proteomes" id="UP001500320">
    <property type="component" value="Unassembled WGS sequence"/>
</dbReference>
<gene>
    <name evidence="6" type="ORF">GCM10010466_60100</name>
</gene>
<evidence type="ECO:0000256" key="1">
    <source>
        <dbReference type="ARBA" id="ARBA00004613"/>
    </source>
</evidence>
<dbReference type="NCBIfam" id="NF033679">
    <property type="entry name" value="DNRLRE_dom"/>
    <property type="match status" value="1"/>
</dbReference>
<accession>A0ABP6NY10</accession>
<evidence type="ECO:0000256" key="4">
    <source>
        <dbReference type="SAM" id="MobiDB-lite"/>
    </source>
</evidence>
<proteinExistence type="predicted"/>
<feature type="region of interest" description="Disordered" evidence="4">
    <location>
        <begin position="776"/>
        <end position="799"/>
    </location>
</feature>
<name>A0ABP6NY10_9ACTN</name>
<dbReference type="InterPro" id="IPR055372">
    <property type="entry name" value="CBM96"/>
</dbReference>
<keyword evidence="2" id="KW-0964">Secreted</keyword>
<comment type="caution">
    <text evidence="6">The sequence shown here is derived from an EMBL/GenBank/DDBJ whole genome shotgun (WGS) entry which is preliminary data.</text>
</comment>